<feature type="coiled-coil region" evidence="2">
    <location>
        <begin position="62"/>
        <end position="89"/>
    </location>
</feature>
<comment type="function">
    <text evidence="1">Involved in the transposition of the insertion sequence.</text>
</comment>
<dbReference type="PANTHER" id="PTHR46889">
    <property type="entry name" value="TRANSPOSASE INSF FOR INSERTION SEQUENCE IS3B-RELATED"/>
    <property type="match status" value="1"/>
</dbReference>
<dbReference type="Pfam" id="PF13276">
    <property type="entry name" value="HTH_21"/>
    <property type="match status" value="1"/>
</dbReference>
<evidence type="ECO:0000313" key="4">
    <source>
        <dbReference type="EMBL" id="WJW68322.1"/>
    </source>
</evidence>
<dbReference type="InterPro" id="IPR002514">
    <property type="entry name" value="Transposase_8"/>
</dbReference>
<dbReference type="Pfam" id="PF00665">
    <property type="entry name" value="rve"/>
    <property type="match status" value="1"/>
</dbReference>
<dbReference type="Pfam" id="PF01527">
    <property type="entry name" value="HTH_Tnp_1"/>
    <property type="match status" value="1"/>
</dbReference>
<evidence type="ECO:0000256" key="2">
    <source>
        <dbReference type="SAM" id="Coils"/>
    </source>
</evidence>
<dbReference type="InterPro" id="IPR001584">
    <property type="entry name" value="Integrase_cat-core"/>
</dbReference>
<dbReference type="Gene3D" id="3.30.420.10">
    <property type="entry name" value="Ribonuclease H-like superfamily/Ribonuclease H"/>
    <property type="match status" value="1"/>
</dbReference>
<evidence type="ECO:0000259" key="3">
    <source>
        <dbReference type="PROSITE" id="PS50994"/>
    </source>
</evidence>
<dbReference type="RefSeq" id="WP_341470227.1">
    <property type="nucleotide sequence ID" value="NZ_CP128400.1"/>
</dbReference>
<accession>A0ABY9B595</accession>
<dbReference type="Proteomes" id="UP001431572">
    <property type="component" value="Chromosome 2"/>
</dbReference>
<keyword evidence="5" id="KW-1185">Reference proteome</keyword>
<dbReference type="InterPro" id="IPR050900">
    <property type="entry name" value="Transposase_IS3/IS150/IS904"/>
</dbReference>
<reference evidence="4" key="1">
    <citation type="journal article" date="2024" name="Nature">
        <title>Anoxygenic phototroph of the Chloroflexota uses a type I reaction centre.</title>
        <authorList>
            <person name="Tsuji J.M."/>
            <person name="Shaw N.A."/>
            <person name="Nagashima S."/>
            <person name="Venkiteswaran J.J."/>
            <person name="Schiff S.L."/>
            <person name="Watanabe T."/>
            <person name="Fukui M."/>
            <person name="Hanada S."/>
            <person name="Tank M."/>
            <person name="Neufeld J.D."/>
        </authorList>
    </citation>
    <scope>NUCLEOTIDE SEQUENCE</scope>
    <source>
        <strain evidence="4">L227-S17</strain>
    </source>
</reference>
<evidence type="ECO:0000313" key="5">
    <source>
        <dbReference type="Proteomes" id="UP001431572"/>
    </source>
</evidence>
<organism evidence="4 5">
    <name type="scientific">Candidatus Chlorohelix allophototropha</name>
    <dbReference type="NCBI Taxonomy" id="3003348"/>
    <lineage>
        <taxon>Bacteria</taxon>
        <taxon>Bacillati</taxon>
        <taxon>Chloroflexota</taxon>
        <taxon>Chloroflexia</taxon>
        <taxon>Candidatus Chloroheliales</taxon>
        <taxon>Candidatus Chloroheliaceae</taxon>
        <taxon>Candidatus Chlorohelix</taxon>
    </lineage>
</organism>
<dbReference type="EMBL" id="CP128400">
    <property type="protein sequence ID" value="WJW68322.1"/>
    <property type="molecule type" value="Genomic_DNA"/>
</dbReference>
<dbReference type="SUPFAM" id="SSF46689">
    <property type="entry name" value="Homeodomain-like"/>
    <property type="match status" value="1"/>
</dbReference>
<dbReference type="PROSITE" id="PS50994">
    <property type="entry name" value="INTEGRASE"/>
    <property type="match status" value="1"/>
</dbReference>
<dbReference type="InterPro" id="IPR012337">
    <property type="entry name" value="RNaseH-like_sf"/>
</dbReference>
<dbReference type="InterPro" id="IPR009057">
    <property type="entry name" value="Homeodomain-like_sf"/>
</dbReference>
<gene>
    <name evidence="4" type="ORF">OZ401_003931</name>
</gene>
<evidence type="ECO:0000256" key="1">
    <source>
        <dbReference type="ARBA" id="ARBA00002286"/>
    </source>
</evidence>
<feature type="domain" description="Integrase catalytic" evidence="3">
    <location>
        <begin position="222"/>
        <end position="385"/>
    </location>
</feature>
<dbReference type="SUPFAM" id="SSF53098">
    <property type="entry name" value="Ribonuclease H-like"/>
    <property type="match status" value="1"/>
</dbReference>
<proteinExistence type="predicted"/>
<dbReference type="Pfam" id="PF13333">
    <property type="entry name" value="rve_2"/>
    <property type="match status" value="1"/>
</dbReference>
<dbReference type="PANTHER" id="PTHR46889:SF4">
    <property type="entry name" value="TRANSPOSASE INSO FOR INSERTION SEQUENCE ELEMENT IS911B-RELATED"/>
    <property type="match status" value="1"/>
</dbReference>
<name>A0ABY9B595_9CHLR</name>
<dbReference type="InterPro" id="IPR036397">
    <property type="entry name" value="RNaseH_sf"/>
</dbReference>
<dbReference type="Gene3D" id="1.10.10.60">
    <property type="entry name" value="Homeodomain-like"/>
    <property type="match status" value="1"/>
</dbReference>
<dbReference type="InterPro" id="IPR025948">
    <property type="entry name" value="HTH-like_dom"/>
</dbReference>
<protein>
    <submittedName>
        <fullName evidence="4">IS3 family transposase</fullName>
    </submittedName>
</protein>
<sequence>MGDKQKEYPVEFKREAVRLMETSGKTAVQIARELGVSDSVLYHWRKILAEKGEQAFPGKGHQTEAEEELRRLRMENERLRIERDILKKAPSHLHAEPKVKFQFIYEHKQEFAVRLMCKVQVVSESGYYAWRKRPESARAKADRALEAEIEPIFEQSRQTYGSPRVKAALRGKGINCSRKRVARLMRLLGLVSCHRRKKRKVITTDSQHSNPVAPNRLKRNFTATKPDEKWVGDITGVLTNEGWLYLAALVDIYSRKVVGWSMGANRDEALVERALVMALERRKPGKGLLHHTDRGSQYTSRGYRGLLEQYGIETSMSRKGDCWDNALIESFFGTLKVECTDRYNFKTMTEVRTVIFEYMEVFYNRQRLHSALGFMTPTEFELLPV</sequence>
<keyword evidence="2" id="KW-0175">Coiled coil</keyword>